<gene>
    <name evidence="1" type="ORF">DMX07_07100</name>
</gene>
<protein>
    <submittedName>
        <fullName evidence="1">Uncharacterized protein</fullName>
    </submittedName>
</protein>
<dbReference type="Proteomes" id="UP000247620">
    <property type="component" value="Unassembled WGS sequence"/>
</dbReference>
<proteinExistence type="predicted"/>
<organism evidence="1 2">
    <name type="scientific">Pseudomonas soli</name>
    <dbReference type="NCBI Taxonomy" id="1306993"/>
    <lineage>
        <taxon>Bacteria</taxon>
        <taxon>Pseudomonadati</taxon>
        <taxon>Pseudomonadota</taxon>
        <taxon>Gammaproteobacteria</taxon>
        <taxon>Pseudomonadales</taxon>
        <taxon>Pseudomonadaceae</taxon>
        <taxon>Pseudomonas</taxon>
    </lineage>
</organism>
<dbReference type="EMBL" id="QJRO01000003">
    <property type="protein sequence ID" value="PYB84296.1"/>
    <property type="molecule type" value="Genomic_DNA"/>
</dbReference>
<accession>A0A2V4J4D4</accession>
<reference evidence="1 2" key="1">
    <citation type="submission" date="2018-06" db="EMBL/GenBank/DDBJ databases">
        <title>Pseudomonas diversity within urban Lake Michigan freshwaters.</title>
        <authorList>
            <person name="Batrich M."/>
            <person name="Hatzopoulos T."/>
            <person name="Putonti C."/>
        </authorList>
    </citation>
    <scope>NUCLEOTIDE SEQUENCE [LARGE SCALE GENOMIC DNA]</scope>
    <source>
        <strain evidence="1 2">LBp-160603</strain>
    </source>
</reference>
<comment type="caution">
    <text evidence="1">The sequence shown here is derived from an EMBL/GenBank/DDBJ whole genome shotgun (WGS) entry which is preliminary data.</text>
</comment>
<evidence type="ECO:0000313" key="1">
    <source>
        <dbReference type="EMBL" id="PYB84296.1"/>
    </source>
</evidence>
<dbReference type="AlphaFoldDB" id="A0A2V4J4D4"/>
<name>A0A2V4J4D4_9PSED</name>
<evidence type="ECO:0000313" key="2">
    <source>
        <dbReference type="Proteomes" id="UP000247620"/>
    </source>
</evidence>
<sequence>MARRTDRSMRLLLSTQETRTMRTILKKKTAQPARMSTTRRVLCAIGAAVLSALVALGAIQPDLALSIAKWAGLVLAF</sequence>